<keyword evidence="5 9" id="KW-0963">Cytoplasm</keyword>
<dbReference type="InterPro" id="IPR015421">
    <property type="entry name" value="PyrdxlP-dep_Trfase_major"/>
</dbReference>
<feature type="binding site" evidence="9">
    <location>
        <begin position="121"/>
        <end position="123"/>
    </location>
    <ligand>
        <name>(6S)-5,6,7,8-tetrahydrofolate</name>
        <dbReference type="ChEBI" id="CHEBI:57453"/>
    </ligand>
</feature>
<sequence>MNDINDSDPIVADTILKELKRQEEGIELIPSENYTSRAVLQAIGSVFTNKYSEGYPKKRYYGGNEIVDEVEQIAIDRAKELFGCEHVNVQPYSGSPANQAVFFALLELGDKFLGLNLTSGGHLTHGSHVNFSGKNYTCVSYDVDKETEMLDMDSIRKLAIEEKPKMIISGLTAYPREIDFKAFQEIAEEVDAYHFADISHIAGLVAGGVHPSPVPHADVVTTTTHKSLRGPRGAIIMTKIEDRLHDKYHSNTKKNLAQLIDSAVFPGLQGGPHDNTTAAKAVAFGEALKPEFKEYASQIVKNAKTLADELMSLGIKLVTNGTDNHLILIDLRPEGLTGQGKLIQNALDAAGITVNKNTVPYEPSTPFNPSGIRLGTPAVTTRGMKESEMKVIAEGLAKVIKAKGDPEVSAKVKKDILELTKQFPLYPGMKILQ</sequence>
<dbReference type="CDD" id="cd00378">
    <property type="entry name" value="SHMT"/>
    <property type="match status" value="1"/>
</dbReference>
<dbReference type="HAMAP" id="MF_00051">
    <property type="entry name" value="SHMT"/>
    <property type="match status" value="1"/>
</dbReference>
<dbReference type="InterPro" id="IPR039429">
    <property type="entry name" value="SHMT-like_dom"/>
</dbReference>
<feature type="binding site" evidence="9">
    <location>
        <begin position="365"/>
        <end position="367"/>
    </location>
    <ligand>
        <name>(6S)-5,6,7,8-tetrahydrofolate</name>
        <dbReference type="ChEBI" id="CHEBI:57453"/>
    </ligand>
</feature>
<dbReference type="PANTHER" id="PTHR11680">
    <property type="entry name" value="SERINE HYDROXYMETHYLTRANSFERASE"/>
    <property type="match status" value="1"/>
</dbReference>
<dbReference type="PANTHER" id="PTHR11680:SF35">
    <property type="entry name" value="SERINE HYDROXYMETHYLTRANSFERASE 1"/>
    <property type="match status" value="1"/>
</dbReference>
<evidence type="ECO:0000256" key="4">
    <source>
        <dbReference type="ARBA" id="ARBA00011738"/>
    </source>
</evidence>
<dbReference type="Gene3D" id="3.40.640.10">
    <property type="entry name" value="Type I PLP-dependent aspartate aminotransferase-like (Major domain)"/>
    <property type="match status" value="1"/>
</dbReference>
<keyword evidence="9" id="KW-0028">Amino-acid biosynthesis</keyword>
<organism evidence="12">
    <name type="scientific">Candidatus Heimdallarchaeum aukensis</name>
    <dbReference type="NCBI Taxonomy" id="2876573"/>
    <lineage>
        <taxon>Archaea</taxon>
        <taxon>Promethearchaeati</taxon>
        <taxon>Candidatus Heimdallarchaeota</taxon>
        <taxon>Candidatus Heimdallarchaeia (ex Rinke et al. 2021) (nom. nud.)</taxon>
        <taxon>Candidatus Heimdallarchaeales</taxon>
        <taxon>Candidatus Heimdallarchaeaceae</taxon>
        <taxon>Candidatus Heimdallarchaeum</taxon>
    </lineage>
</organism>
<evidence type="ECO:0000256" key="10">
    <source>
        <dbReference type="PIRSR" id="PIRSR000412-50"/>
    </source>
</evidence>
<dbReference type="AlphaFoldDB" id="A0A9Y1FLZ6"/>
<evidence type="ECO:0000256" key="2">
    <source>
        <dbReference type="ARBA" id="ARBA00004496"/>
    </source>
</evidence>
<dbReference type="InterPro" id="IPR015422">
    <property type="entry name" value="PyrdxlP-dep_Trfase_small"/>
</dbReference>
<dbReference type="InterPro" id="IPR019798">
    <property type="entry name" value="Ser_HO-MeTrfase_PLP_BS"/>
</dbReference>
<comment type="cofactor">
    <cofactor evidence="1 9 10">
        <name>pyridoxal 5'-phosphate</name>
        <dbReference type="ChEBI" id="CHEBI:597326"/>
    </cofactor>
</comment>
<dbReference type="Pfam" id="PF00464">
    <property type="entry name" value="SHMT"/>
    <property type="match status" value="1"/>
</dbReference>
<feature type="site" description="Plays an important role in substrate specificity" evidence="9">
    <location>
        <position position="225"/>
    </location>
</feature>
<evidence type="ECO:0000256" key="7">
    <source>
        <dbReference type="ARBA" id="ARBA00022679"/>
    </source>
</evidence>
<comment type="subunit">
    <text evidence="4 9">Homodimer.</text>
</comment>
<dbReference type="EMBL" id="CP084166">
    <property type="protein sequence ID" value="UJG42162.1"/>
    <property type="molecule type" value="Genomic_DNA"/>
</dbReference>
<reference evidence="12" key="1">
    <citation type="journal article" date="2022" name="Nat. Microbiol.">
        <title>Unique mobile elements and scalable gene flow at the prokaryote-eukaryote boundary revealed by circularized Asgard archaea genomes.</title>
        <authorList>
            <person name="Wu F."/>
            <person name="Speth D.R."/>
            <person name="Philosof A."/>
            <person name="Cremiere A."/>
            <person name="Narayanan A."/>
            <person name="Barco R.A."/>
            <person name="Connon S.A."/>
            <person name="Amend J.P."/>
            <person name="Antoshechkin I.A."/>
            <person name="Orphan V.J."/>
        </authorList>
    </citation>
    <scope>NUCLEOTIDE SEQUENCE</scope>
    <source>
        <strain evidence="12">PM71</strain>
    </source>
</reference>
<dbReference type="EC" id="2.1.2.-" evidence="9"/>
<dbReference type="GO" id="GO:0030170">
    <property type="term" value="F:pyridoxal phosphate binding"/>
    <property type="evidence" value="ECO:0007669"/>
    <property type="project" value="UniProtKB-UniRule"/>
</dbReference>
<evidence type="ECO:0000256" key="3">
    <source>
        <dbReference type="ARBA" id="ARBA00006376"/>
    </source>
</evidence>
<dbReference type="SUPFAM" id="SSF53383">
    <property type="entry name" value="PLP-dependent transferases"/>
    <property type="match status" value="1"/>
</dbReference>
<feature type="binding site" evidence="9">
    <location>
        <position position="117"/>
    </location>
    <ligand>
        <name>(6S)-5,6,7,8-tetrahydrofolate</name>
        <dbReference type="ChEBI" id="CHEBI:57453"/>
    </ligand>
</feature>
<dbReference type="GO" id="GO:0004372">
    <property type="term" value="F:glycine hydroxymethyltransferase activity"/>
    <property type="evidence" value="ECO:0007669"/>
    <property type="project" value="UniProtKB-UniRule"/>
</dbReference>
<dbReference type="InterPro" id="IPR049943">
    <property type="entry name" value="Ser_HO-MeTrfase-like"/>
</dbReference>
<evidence type="ECO:0000256" key="8">
    <source>
        <dbReference type="ARBA" id="ARBA00022898"/>
    </source>
</evidence>
<dbReference type="Proteomes" id="UP001201020">
    <property type="component" value="Chromosome"/>
</dbReference>
<evidence type="ECO:0000256" key="6">
    <source>
        <dbReference type="ARBA" id="ARBA00022563"/>
    </source>
</evidence>
<keyword evidence="8 9" id="KW-0663">Pyridoxal phosphate</keyword>
<proteinExistence type="inferred from homology"/>
<dbReference type="GO" id="GO:0005829">
    <property type="term" value="C:cytosol"/>
    <property type="evidence" value="ECO:0007669"/>
    <property type="project" value="TreeGrafter"/>
</dbReference>
<evidence type="ECO:0000256" key="5">
    <source>
        <dbReference type="ARBA" id="ARBA00022490"/>
    </source>
</evidence>
<evidence type="ECO:0000256" key="1">
    <source>
        <dbReference type="ARBA" id="ARBA00001933"/>
    </source>
</evidence>
<dbReference type="FunFam" id="3.40.640.10:FF:000001">
    <property type="entry name" value="Serine hydroxymethyltransferase"/>
    <property type="match status" value="1"/>
</dbReference>
<evidence type="ECO:0000313" key="12">
    <source>
        <dbReference type="EMBL" id="UJG42162.1"/>
    </source>
</evidence>
<comment type="function">
    <text evidence="9">Catalyzes the reversible interconversion of serine and glycine with a modified folate serving as the one-carbon carrier. Also exhibits a pteridine-independent aldolase activity toward beta-hydroxyamino acids, producing glycine and aldehydes, via a retro-aldol mechanism.</text>
</comment>
<keyword evidence="6 9" id="KW-0554">One-carbon metabolism</keyword>
<dbReference type="Gene3D" id="3.90.1150.10">
    <property type="entry name" value="Aspartate Aminotransferase, domain 1"/>
    <property type="match status" value="1"/>
</dbReference>
<dbReference type="GO" id="GO:0019264">
    <property type="term" value="P:glycine biosynthetic process from serine"/>
    <property type="evidence" value="ECO:0007669"/>
    <property type="project" value="UniProtKB-UniRule"/>
</dbReference>
<protein>
    <recommendedName>
        <fullName evidence="9">Serine hydroxymethyltransferase</fullName>
        <shortName evidence="9">SHMT</shortName>
        <shortName evidence="9">Serine methylase</shortName>
        <ecNumber evidence="9">2.1.2.-</ecNumber>
    </recommendedName>
</protein>
<evidence type="ECO:0000259" key="11">
    <source>
        <dbReference type="Pfam" id="PF00464"/>
    </source>
</evidence>
<dbReference type="PROSITE" id="PS00096">
    <property type="entry name" value="SHMT"/>
    <property type="match status" value="1"/>
</dbReference>
<evidence type="ECO:0000256" key="9">
    <source>
        <dbReference type="HAMAP-Rule" id="MF_00051"/>
    </source>
</evidence>
<comment type="caution">
    <text evidence="9">Lacks conserved residue(s) required for the propagation of feature annotation.</text>
</comment>
<accession>A0A9Y1FLZ6</accession>
<gene>
    <name evidence="9" type="primary">glyA</name>
    <name evidence="12" type="ORF">K9W45_11985</name>
</gene>
<name>A0A9Y1FLZ6_9ARCH</name>
<dbReference type="NCBIfam" id="NF000586">
    <property type="entry name" value="PRK00011.1"/>
    <property type="match status" value="1"/>
</dbReference>
<comment type="subcellular location">
    <subcellularLocation>
        <location evidence="2 9">Cytoplasm</location>
    </subcellularLocation>
</comment>
<dbReference type="InterPro" id="IPR015424">
    <property type="entry name" value="PyrdxlP-dep_Trfase"/>
</dbReference>
<dbReference type="GO" id="GO:0035999">
    <property type="term" value="P:tetrahydrofolate interconversion"/>
    <property type="evidence" value="ECO:0007669"/>
    <property type="project" value="InterPro"/>
</dbReference>
<keyword evidence="7 9" id="KW-0808">Transferase</keyword>
<comment type="pathway">
    <text evidence="9">Amino-acid biosynthesis; glycine biosynthesis; glycine from L-serine: step 1/1.</text>
</comment>
<comment type="similarity">
    <text evidence="3 9">Belongs to the SHMT family.</text>
</comment>
<feature type="modified residue" description="N6-(pyridoxal phosphate)lysine" evidence="9 10">
    <location>
        <position position="226"/>
    </location>
</feature>
<dbReference type="PIRSF" id="PIRSF000412">
    <property type="entry name" value="SHMT"/>
    <property type="match status" value="1"/>
</dbReference>
<dbReference type="InterPro" id="IPR001085">
    <property type="entry name" value="Ser_HO-MeTrfase"/>
</dbReference>
<feature type="domain" description="Serine hydroxymethyltransferase-like" evidence="11">
    <location>
        <begin position="5"/>
        <end position="394"/>
    </location>
</feature>